<dbReference type="PANTHER" id="PTHR13806">
    <property type="entry name" value="FLOTILLIN-RELATED"/>
    <property type="match status" value="1"/>
</dbReference>
<dbReference type="RefSeq" id="WP_044249092.1">
    <property type="nucleotide sequence ID" value="NZ_ASRX01000077.1"/>
</dbReference>
<dbReference type="GO" id="GO:0072659">
    <property type="term" value="P:protein localization to plasma membrane"/>
    <property type="evidence" value="ECO:0007669"/>
    <property type="project" value="TreeGrafter"/>
</dbReference>
<evidence type="ECO:0000256" key="4">
    <source>
        <dbReference type="SAM" id="Coils"/>
    </source>
</evidence>
<feature type="coiled-coil region" evidence="4">
    <location>
        <begin position="240"/>
        <end position="293"/>
    </location>
</feature>
<dbReference type="OrthoDB" id="9786220at2"/>
<evidence type="ECO:0000256" key="5">
    <source>
        <dbReference type="SAM" id="MobiDB-lite"/>
    </source>
</evidence>
<feature type="transmembrane region" description="Helical" evidence="6">
    <location>
        <begin position="6"/>
        <end position="28"/>
    </location>
</feature>
<accession>A0A017SXU9</accession>
<dbReference type="STRING" id="1192034.CAP_7997"/>
<dbReference type="SMART" id="SM00244">
    <property type="entry name" value="PHB"/>
    <property type="match status" value="1"/>
</dbReference>
<comment type="similarity">
    <text evidence="2">Belongs to the band 7/mec-2 family. Flotillin subfamily.</text>
</comment>
<comment type="caution">
    <text evidence="8">The sequence shown here is derived from an EMBL/GenBank/DDBJ whole genome shotgun (WGS) entry which is preliminary data.</text>
</comment>
<dbReference type="eggNOG" id="COG2268">
    <property type="taxonomic scope" value="Bacteria"/>
</dbReference>
<keyword evidence="4" id="KW-0175">Coiled coil</keyword>
<name>A0A017SXU9_9BACT</name>
<dbReference type="InterPro" id="IPR036013">
    <property type="entry name" value="Band_7/SPFH_dom_sf"/>
</dbReference>
<dbReference type="InterPro" id="IPR027705">
    <property type="entry name" value="Flotillin_fam"/>
</dbReference>
<dbReference type="GO" id="GO:0005886">
    <property type="term" value="C:plasma membrane"/>
    <property type="evidence" value="ECO:0007669"/>
    <property type="project" value="TreeGrafter"/>
</dbReference>
<keyword evidence="3 6" id="KW-0472">Membrane</keyword>
<evidence type="ECO:0000256" key="1">
    <source>
        <dbReference type="ARBA" id="ARBA00004167"/>
    </source>
</evidence>
<feature type="domain" description="Band 7" evidence="7">
    <location>
        <begin position="24"/>
        <end position="197"/>
    </location>
</feature>
<gene>
    <name evidence="8" type="ORF">CAP_7997</name>
</gene>
<organism evidence="8 9">
    <name type="scientific">Chondromyces apiculatus DSM 436</name>
    <dbReference type="NCBI Taxonomy" id="1192034"/>
    <lineage>
        <taxon>Bacteria</taxon>
        <taxon>Pseudomonadati</taxon>
        <taxon>Myxococcota</taxon>
        <taxon>Polyangia</taxon>
        <taxon>Polyangiales</taxon>
        <taxon>Polyangiaceae</taxon>
        <taxon>Chondromyces</taxon>
    </lineage>
</organism>
<feature type="region of interest" description="Disordered" evidence="5">
    <location>
        <begin position="406"/>
        <end position="456"/>
    </location>
</feature>
<evidence type="ECO:0000313" key="9">
    <source>
        <dbReference type="Proteomes" id="UP000019678"/>
    </source>
</evidence>
<dbReference type="GO" id="GO:0002020">
    <property type="term" value="F:protease binding"/>
    <property type="evidence" value="ECO:0007669"/>
    <property type="project" value="TreeGrafter"/>
</dbReference>
<sequence length="456" mass="49329">MEIVTVLFFVAVVAFGFILYTLKSLLVVSSPNEVIILSGSSNHVEGRAVGYRSIRGGRAVRIPLLERVDRMDLSNIAVEIWVKGAYSKGGIPLNVNGVAHVKLPGEEPRLSNAVERFLGRTREEIAAVARETLEGNVRGVLAQLTPEEANQDKEAFVSKLLDEAEHDMLRMGLILDTLKIQNVTDDANYLNSIGRIRGAKVRMSASVVEATTQAEAAEQKSDNWAQSEIARLDADLAIGRQETERRIKDAQSRREAMIAESRGVVLAQIAQTRAEIERQKARAVQVERQLEADVIQPEDAERRRMEEQARGEAAKIVEMGRAEALALHSLVEQFQKAGPQAREVLALQQMMPLLSQIVGAHHPVRVNKMTFLPAEGADGSLARQAIATTEQIRAATGVDLTEVVSRLGGGSGRATSRPPQAASLPPRNTPSSPPPAPPPPPGASAGRAPLPAKSVT</sequence>
<evidence type="ECO:0000259" key="7">
    <source>
        <dbReference type="SMART" id="SM00244"/>
    </source>
</evidence>
<evidence type="ECO:0000256" key="6">
    <source>
        <dbReference type="SAM" id="Phobius"/>
    </source>
</evidence>
<dbReference type="Gene3D" id="3.30.479.30">
    <property type="entry name" value="Band 7 domain"/>
    <property type="match status" value="1"/>
</dbReference>
<dbReference type="PANTHER" id="PTHR13806:SF46">
    <property type="entry name" value="FLOTILLIN-1-RELATED"/>
    <property type="match status" value="1"/>
</dbReference>
<dbReference type="InterPro" id="IPR001107">
    <property type="entry name" value="Band_7"/>
</dbReference>
<feature type="compositionally biased region" description="Low complexity" evidence="5">
    <location>
        <begin position="443"/>
        <end position="456"/>
    </location>
</feature>
<evidence type="ECO:0000256" key="2">
    <source>
        <dbReference type="ARBA" id="ARBA00007161"/>
    </source>
</evidence>
<keyword evidence="6" id="KW-1133">Transmembrane helix</keyword>
<dbReference type="Proteomes" id="UP000019678">
    <property type="component" value="Unassembled WGS sequence"/>
</dbReference>
<dbReference type="AlphaFoldDB" id="A0A017SXU9"/>
<reference evidence="8 9" key="1">
    <citation type="submission" date="2013-05" db="EMBL/GenBank/DDBJ databases">
        <title>Genome assembly of Chondromyces apiculatus DSM 436.</title>
        <authorList>
            <person name="Sharma G."/>
            <person name="Khatri I."/>
            <person name="Kaur C."/>
            <person name="Mayilraj S."/>
            <person name="Subramanian S."/>
        </authorList>
    </citation>
    <scope>NUCLEOTIDE SEQUENCE [LARGE SCALE GENOMIC DNA]</scope>
    <source>
        <strain evidence="8 9">DSM 436</strain>
    </source>
</reference>
<keyword evidence="6" id="KW-0812">Transmembrane</keyword>
<evidence type="ECO:0000313" key="8">
    <source>
        <dbReference type="EMBL" id="EYF01557.1"/>
    </source>
</evidence>
<proteinExistence type="inferred from homology"/>
<evidence type="ECO:0000256" key="3">
    <source>
        <dbReference type="ARBA" id="ARBA00023136"/>
    </source>
</evidence>
<keyword evidence="9" id="KW-1185">Reference proteome</keyword>
<dbReference type="EMBL" id="ASRX01000077">
    <property type="protein sequence ID" value="EYF01557.1"/>
    <property type="molecule type" value="Genomic_DNA"/>
</dbReference>
<feature type="compositionally biased region" description="Pro residues" evidence="5">
    <location>
        <begin position="427"/>
        <end position="442"/>
    </location>
</feature>
<comment type="subcellular location">
    <subcellularLocation>
        <location evidence="1">Membrane</location>
        <topology evidence="1">Single-pass membrane protein</topology>
    </subcellularLocation>
</comment>
<protein>
    <submittedName>
        <fullName evidence="8">Inner membrane protein YqiK</fullName>
    </submittedName>
</protein>
<dbReference type="Pfam" id="PF01145">
    <property type="entry name" value="Band_7"/>
    <property type="match status" value="1"/>
</dbReference>
<dbReference type="SUPFAM" id="SSF117892">
    <property type="entry name" value="Band 7/SPFH domain"/>
    <property type="match status" value="1"/>
</dbReference>
<dbReference type="CDD" id="cd03399">
    <property type="entry name" value="SPFH_flotillin"/>
    <property type="match status" value="1"/>
</dbReference>